<keyword evidence="3" id="KW-1185">Reference proteome</keyword>
<evidence type="ECO:0000259" key="1">
    <source>
        <dbReference type="Pfam" id="PF07728"/>
    </source>
</evidence>
<dbReference type="GO" id="GO:0005524">
    <property type="term" value="F:ATP binding"/>
    <property type="evidence" value="ECO:0007669"/>
    <property type="project" value="InterPro"/>
</dbReference>
<evidence type="ECO:0000313" key="2">
    <source>
        <dbReference type="EMBL" id="QDR81008.1"/>
    </source>
</evidence>
<dbReference type="Gene3D" id="3.40.50.300">
    <property type="entry name" value="P-loop containing nucleotide triphosphate hydrolases"/>
    <property type="match status" value="1"/>
</dbReference>
<dbReference type="SUPFAM" id="SSF52540">
    <property type="entry name" value="P-loop containing nucleoside triphosphate hydrolases"/>
    <property type="match status" value="1"/>
</dbReference>
<protein>
    <submittedName>
        <fullName evidence="2">AAA domain (Dynein-related subfamily)</fullName>
    </submittedName>
</protein>
<evidence type="ECO:0000313" key="3">
    <source>
        <dbReference type="Proteomes" id="UP000320776"/>
    </source>
</evidence>
<dbReference type="InterPro" id="IPR050764">
    <property type="entry name" value="CbbQ/NirQ/NorQ/GpvN"/>
</dbReference>
<dbReference type="OrthoDB" id="9783370at2"/>
<accession>A0A517DUM9</accession>
<dbReference type="RefSeq" id="WP_144350551.1">
    <property type="nucleotide sequence ID" value="NZ_CP036259.1"/>
</dbReference>
<dbReference type="Pfam" id="PF07728">
    <property type="entry name" value="AAA_5"/>
    <property type="match status" value="1"/>
</dbReference>
<dbReference type="GO" id="GO:0016887">
    <property type="term" value="F:ATP hydrolysis activity"/>
    <property type="evidence" value="ECO:0007669"/>
    <property type="project" value="InterPro"/>
</dbReference>
<dbReference type="InterPro" id="IPR027417">
    <property type="entry name" value="P-loop_NTPase"/>
</dbReference>
<dbReference type="AlphaFoldDB" id="A0A517DUM9"/>
<dbReference type="Proteomes" id="UP000320776">
    <property type="component" value="Chromosome"/>
</dbReference>
<proteinExistence type="predicted"/>
<sequence length="314" mass="35688">MDKQSTPFITMPELRVAFEAQGYISDIELLTTVYLALKLEKPLLVEGAPGVGKTEIAKVLSKVFNTELIRLQCYEGLDENKALYEWNYQRQLIKIQMSRDSACQNLSENDIFSPEYLLERPLLKAIRAEKRPVLLIDEIDKTDEEFEAFLFEILSDFQISIPELGTVKASHIPIVVLTSNHDRELSEGLRRRCIYLYIDYPPIEKEINIIRAKIPEATEKLAQQIATAVNHLRTNLMLAKQPSIAETLDWTRSLIAMHADHLDSTLIQQTMGLLFKNRDDLMAFQKDLGAEGLCKAVRQATTTMDCHSDKSCGG</sequence>
<dbReference type="InterPro" id="IPR011704">
    <property type="entry name" value="ATPase_dyneun-rel_AAA"/>
</dbReference>
<dbReference type="EMBL" id="CP036259">
    <property type="protein sequence ID" value="QDR81008.1"/>
    <property type="molecule type" value="Genomic_DNA"/>
</dbReference>
<dbReference type="CDD" id="cd00009">
    <property type="entry name" value="AAA"/>
    <property type="match status" value="1"/>
</dbReference>
<name>A0A517DUM9_9FIRM</name>
<organism evidence="2 3">
    <name type="scientific">Sporomusa termitida</name>
    <dbReference type="NCBI Taxonomy" id="2377"/>
    <lineage>
        <taxon>Bacteria</taxon>
        <taxon>Bacillati</taxon>
        <taxon>Bacillota</taxon>
        <taxon>Negativicutes</taxon>
        <taxon>Selenomonadales</taxon>
        <taxon>Sporomusaceae</taxon>
        <taxon>Sporomusa</taxon>
    </lineage>
</organism>
<feature type="domain" description="ATPase dynein-related AAA" evidence="1">
    <location>
        <begin position="43"/>
        <end position="192"/>
    </location>
</feature>
<dbReference type="PANTHER" id="PTHR42759:SF1">
    <property type="entry name" value="MAGNESIUM-CHELATASE SUBUNIT CHLD"/>
    <property type="match status" value="1"/>
</dbReference>
<dbReference type="PANTHER" id="PTHR42759">
    <property type="entry name" value="MOXR FAMILY PROTEIN"/>
    <property type="match status" value="1"/>
</dbReference>
<reference evidence="2 3" key="1">
    <citation type="submission" date="2019-02" db="EMBL/GenBank/DDBJ databases">
        <title>Closed genome of Sporomusa termitida DSM 4440.</title>
        <authorList>
            <person name="Poehlein A."/>
            <person name="Daniel R."/>
        </authorList>
    </citation>
    <scope>NUCLEOTIDE SEQUENCE [LARGE SCALE GENOMIC DNA]</scope>
    <source>
        <strain evidence="2 3">DSM 4440</strain>
    </source>
</reference>
<gene>
    <name evidence="2" type="ORF">SPTER_23630</name>
</gene>
<dbReference type="KEGG" id="sted:SPTER_23630"/>